<organism evidence="1 2">
    <name type="scientific">Halteria grandinella</name>
    <dbReference type="NCBI Taxonomy" id="5974"/>
    <lineage>
        <taxon>Eukaryota</taxon>
        <taxon>Sar</taxon>
        <taxon>Alveolata</taxon>
        <taxon>Ciliophora</taxon>
        <taxon>Intramacronucleata</taxon>
        <taxon>Spirotrichea</taxon>
        <taxon>Stichotrichia</taxon>
        <taxon>Sporadotrichida</taxon>
        <taxon>Halteriidae</taxon>
        <taxon>Halteria</taxon>
    </lineage>
</organism>
<dbReference type="AlphaFoldDB" id="A0A8J8T6R3"/>
<dbReference type="Proteomes" id="UP000785679">
    <property type="component" value="Unassembled WGS sequence"/>
</dbReference>
<gene>
    <name evidence="1" type="ORF">FGO68_gene6843</name>
</gene>
<reference evidence="1" key="1">
    <citation type="submission" date="2019-06" db="EMBL/GenBank/DDBJ databases">
        <authorList>
            <person name="Zheng W."/>
        </authorList>
    </citation>
    <scope>NUCLEOTIDE SEQUENCE</scope>
    <source>
        <strain evidence="1">QDHG01</strain>
    </source>
</reference>
<proteinExistence type="predicted"/>
<name>A0A8J8T6R3_HALGN</name>
<protein>
    <submittedName>
        <fullName evidence="1">Uncharacterized protein</fullName>
    </submittedName>
</protein>
<accession>A0A8J8T6R3</accession>
<evidence type="ECO:0000313" key="2">
    <source>
        <dbReference type="Proteomes" id="UP000785679"/>
    </source>
</evidence>
<evidence type="ECO:0000313" key="1">
    <source>
        <dbReference type="EMBL" id="TNV83373.1"/>
    </source>
</evidence>
<sequence>MGIKSRQQLQTILPHLSVTEPTKLLVPEAEASTIMRHCSKTSNFSTLKRMFPRLKSKYLALKIVGYAFFQPEAVELSYLCSSVRHFLIKNFQLFKMGVIQAEKKLIGSVFELLDERWLSKRY</sequence>
<comment type="caution">
    <text evidence="1">The sequence shown here is derived from an EMBL/GenBank/DDBJ whole genome shotgun (WGS) entry which is preliminary data.</text>
</comment>
<keyword evidence="2" id="KW-1185">Reference proteome</keyword>
<dbReference type="EMBL" id="RRYP01003895">
    <property type="protein sequence ID" value="TNV83373.1"/>
    <property type="molecule type" value="Genomic_DNA"/>
</dbReference>